<evidence type="ECO:0000256" key="2">
    <source>
        <dbReference type="ARBA" id="ARBA00023125"/>
    </source>
</evidence>
<dbReference type="PANTHER" id="PTHR30055">
    <property type="entry name" value="HTH-TYPE TRANSCRIPTIONAL REGULATOR RUTR"/>
    <property type="match status" value="1"/>
</dbReference>
<dbReference type="PRINTS" id="PR00455">
    <property type="entry name" value="HTHTETR"/>
</dbReference>
<keyword evidence="2 4" id="KW-0238">DNA-binding</keyword>
<dbReference type="Proteomes" id="UP000183413">
    <property type="component" value="Unassembled WGS sequence"/>
</dbReference>
<dbReference type="InterPro" id="IPR050109">
    <property type="entry name" value="HTH-type_TetR-like_transc_reg"/>
</dbReference>
<dbReference type="Pfam" id="PF00440">
    <property type="entry name" value="TetR_N"/>
    <property type="match status" value="1"/>
</dbReference>
<protein>
    <submittedName>
        <fullName evidence="7">DNA-binding transcriptional regulator, AcrR family</fullName>
    </submittedName>
</protein>
<dbReference type="RefSeq" id="WP_235206432.1">
    <property type="nucleotide sequence ID" value="NZ_CP083237.1"/>
</dbReference>
<evidence type="ECO:0000256" key="1">
    <source>
        <dbReference type="ARBA" id="ARBA00023015"/>
    </source>
</evidence>
<organism evidence="7 8">
    <name type="scientific">Actinomadura madurae</name>
    <dbReference type="NCBI Taxonomy" id="1993"/>
    <lineage>
        <taxon>Bacteria</taxon>
        <taxon>Bacillati</taxon>
        <taxon>Actinomycetota</taxon>
        <taxon>Actinomycetes</taxon>
        <taxon>Streptosporangiales</taxon>
        <taxon>Thermomonosporaceae</taxon>
        <taxon>Actinomadura</taxon>
    </lineage>
</organism>
<name>A0A1I5QDY4_9ACTN</name>
<feature type="DNA-binding region" description="H-T-H motif" evidence="4">
    <location>
        <begin position="41"/>
        <end position="60"/>
    </location>
</feature>
<accession>A0A1I5QDY4</accession>
<dbReference type="InterPro" id="IPR036271">
    <property type="entry name" value="Tet_transcr_reg_TetR-rel_C_sf"/>
</dbReference>
<dbReference type="InterPro" id="IPR054129">
    <property type="entry name" value="DesT_TetR_C"/>
</dbReference>
<dbReference type="PROSITE" id="PS01081">
    <property type="entry name" value="HTH_TETR_1"/>
    <property type="match status" value="1"/>
</dbReference>
<sequence>MSGATSRPPSHRRRMSRAERERQMLDVAEQVFGERGFQATSMDEIAERCGVSKPMLYEYFGSKDGLLVACVSRSKAELFDVTRKAMAGATTPEDILWRGMVAYFEFIDEHSRSFAMLLREPTAASPETIEAVESTRRQQSTLIAGVLATFAPSAPSGAVAAYTEIIIGASERLAQWQTSRPDVSAKDAARYMTDFCWKGLSPYLSAGEAPPEPR</sequence>
<dbReference type="Pfam" id="PF21943">
    <property type="entry name" value="TetR_C_46"/>
    <property type="match status" value="1"/>
</dbReference>
<evidence type="ECO:0000256" key="5">
    <source>
        <dbReference type="SAM" id="MobiDB-lite"/>
    </source>
</evidence>
<dbReference type="PROSITE" id="PS50977">
    <property type="entry name" value="HTH_TETR_2"/>
    <property type="match status" value="1"/>
</dbReference>
<dbReference type="GO" id="GO:0000976">
    <property type="term" value="F:transcription cis-regulatory region binding"/>
    <property type="evidence" value="ECO:0007669"/>
    <property type="project" value="TreeGrafter"/>
</dbReference>
<dbReference type="PANTHER" id="PTHR30055:SF158">
    <property type="entry name" value="POSSIBLE TRANSCRIPTIONAL REGULATORY PROTEIN (PROBABLY TETR-FAMILY)"/>
    <property type="match status" value="1"/>
</dbReference>
<gene>
    <name evidence="7" type="ORF">SAMN04489713_11498</name>
</gene>
<dbReference type="Gene3D" id="1.10.357.10">
    <property type="entry name" value="Tetracycline Repressor, domain 2"/>
    <property type="match status" value="1"/>
</dbReference>
<reference evidence="7 8" key="1">
    <citation type="submission" date="2016-10" db="EMBL/GenBank/DDBJ databases">
        <authorList>
            <person name="de Groot N.N."/>
        </authorList>
    </citation>
    <scope>NUCLEOTIDE SEQUENCE [LARGE SCALE GENOMIC DNA]</scope>
    <source>
        <strain evidence="7 8">DSM 43067</strain>
    </source>
</reference>
<feature type="domain" description="HTH tetR-type" evidence="6">
    <location>
        <begin position="18"/>
        <end position="78"/>
    </location>
</feature>
<dbReference type="GeneID" id="99655181"/>
<dbReference type="eggNOG" id="COG1309">
    <property type="taxonomic scope" value="Bacteria"/>
</dbReference>
<dbReference type="STRING" id="1993.SAMN04489713_11498"/>
<dbReference type="GO" id="GO:0003700">
    <property type="term" value="F:DNA-binding transcription factor activity"/>
    <property type="evidence" value="ECO:0007669"/>
    <property type="project" value="TreeGrafter"/>
</dbReference>
<evidence type="ECO:0000313" key="8">
    <source>
        <dbReference type="Proteomes" id="UP000183413"/>
    </source>
</evidence>
<dbReference type="SUPFAM" id="SSF46689">
    <property type="entry name" value="Homeodomain-like"/>
    <property type="match status" value="1"/>
</dbReference>
<dbReference type="AlphaFoldDB" id="A0A1I5QDY4"/>
<dbReference type="SUPFAM" id="SSF48498">
    <property type="entry name" value="Tetracyclin repressor-like, C-terminal domain"/>
    <property type="match status" value="1"/>
</dbReference>
<dbReference type="InterPro" id="IPR009057">
    <property type="entry name" value="Homeodomain-like_sf"/>
</dbReference>
<dbReference type="GO" id="GO:0045892">
    <property type="term" value="P:negative regulation of DNA-templated transcription"/>
    <property type="evidence" value="ECO:0007669"/>
    <property type="project" value="UniProtKB-ARBA"/>
</dbReference>
<dbReference type="FunFam" id="1.10.10.60:FF:000141">
    <property type="entry name" value="TetR family transcriptional regulator"/>
    <property type="match status" value="1"/>
</dbReference>
<evidence type="ECO:0000256" key="3">
    <source>
        <dbReference type="ARBA" id="ARBA00023163"/>
    </source>
</evidence>
<evidence type="ECO:0000256" key="4">
    <source>
        <dbReference type="PROSITE-ProRule" id="PRU00335"/>
    </source>
</evidence>
<keyword evidence="3" id="KW-0804">Transcription</keyword>
<feature type="region of interest" description="Disordered" evidence="5">
    <location>
        <begin position="1"/>
        <end position="20"/>
    </location>
</feature>
<dbReference type="InParanoid" id="A0A1I5QDY4"/>
<evidence type="ECO:0000313" key="7">
    <source>
        <dbReference type="EMBL" id="SFP44492.1"/>
    </source>
</evidence>
<dbReference type="EMBL" id="FOVH01000014">
    <property type="protein sequence ID" value="SFP44492.1"/>
    <property type="molecule type" value="Genomic_DNA"/>
</dbReference>
<evidence type="ECO:0000259" key="6">
    <source>
        <dbReference type="PROSITE" id="PS50977"/>
    </source>
</evidence>
<keyword evidence="8" id="KW-1185">Reference proteome</keyword>
<proteinExistence type="predicted"/>
<keyword evidence="1" id="KW-0805">Transcription regulation</keyword>
<dbReference type="InterPro" id="IPR023772">
    <property type="entry name" value="DNA-bd_HTH_TetR-type_CS"/>
</dbReference>
<dbReference type="InterPro" id="IPR001647">
    <property type="entry name" value="HTH_TetR"/>
</dbReference>